<sequence>MVRTVVETPSDLVARAVAGDEQALAQVIDTVRRTVAPYCRARLGSGAGRHTSADDVAQDVCEAVLVALPRARGPLLPFVYGIAAHKVADALRAAARSRHLVELDGVPEPVVDGTPEDSAMAADTSARLRGMLDRLPAVQRQVVVLRVLVGLSAAQAGRRLGMSAGAVRVAQHRGLRRLRDLAAEHPPDRRLQPSRRVRIASARTESSSAVVPQSMHLSVTDRP</sequence>
<evidence type="ECO:0000256" key="2">
    <source>
        <dbReference type="ARBA" id="ARBA00023015"/>
    </source>
</evidence>
<dbReference type="InterPro" id="IPR039425">
    <property type="entry name" value="RNA_pol_sigma-70-like"/>
</dbReference>
<evidence type="ECO:0000256" key="4">
    <source>
        <dbReference type="ARBA" id="ARBA00023125"/>
    </source>
</evidence>
<dbReference type="GO" id="GO:0006352">
    <property type="term" value="P:DNA-templated transcription initiation"/>
    <property type="evidence" value="ECO:0007669"/>
    <property type="project" value="InterPro"/>
</dbReference>
<dbReference type="InterPro" id="IPR013249">
    <property type="entry name" value="RNA_pol_sigma70_r4_t2"/>
</dbReference>
<feature type="domain" description="RNA polymerase sigma-70 region 2" evidence="7">
    <location>
        <begin position="29"/>
        <end position="96"/>
    </location>
</feature>
<dbReference type="InterPro" id="IPR013325">
    <property type="entry name" value="RNA_pol_sigma_r2"/>
</dbReference>
<keyword evidence="4" id="KW-0238">DNA-binding</keyword>
<reference evidence="9 10" key="1">
    <citation type="submission" date="2020-05" db="EMBL/GenBank/DDBJ databases">
        <title>Genome sequence of Isoptericola sp. JC619 isolated from Chilika lagoon, India.</title>
        <authorList>
            <person name="Kumar D."/>
            <person name="Appam K."/>
            <person name="Gandham S."/>
            <person name="Uppada J."/>
            <person name="Sasikala C."/>
            <person name="Venkata Ramana C."/>
        </authorList>
    </citation>
    <scope>NUCLEOTIDE SEQUENCE [LARGE SCALE GENOMIC DNA]</scope>
    <source>
        <strain evidence="9 10">JC619</strain>
    </source>
</reference>
<name>A0A849K4Q0_9MICO</name>
<comment type="similarity">
    <text evidence="1">Belongs to the sigma-70 factor family. ECF subfamily.</text>
</comment>
<dbReference type="EMBL" id="JABFAJ010000003">
    <property type="protein sequence ID" value="NNU26127.1"/>
    <property type="molecule type" value="Genomic_DNA"/>
</dbReference>
<dbReference type="Gene3D" id="1.10.1740.10">
    <property type="match status" value="1"/>
</dbReference>
<keyword evidence="10" id="KW-1185">Reference proteome</keyword>
<evidence type="ECO:0000256" key="5">
    <source>
        <dbReference type="ARBA" id="ARBA00023163"/>
    </source>
</evidence>
<proteinExistence type="inferred from homology"/>
<dbReference type="Pfam" id="PF08281">
    <property type="entry name" value="Sigma70_r4_2"/>
    <property type="match status" value="1"/>
</dbReference>
<dbReference type="GO" id="GO:0003677">
    <property type="term" value="F:DNA binding"/>
    <property type="evidence" value="ECO:0007669"/>
    <property type="project" value="UniProtKB-KW"/>
</dbReference>
<evidence type="ECO:0000313" key="10">
    <source>
        <dbReference type="Proteomes" id="UP000557204"/>
    </source>
</evidence>
<evidence type="ECO:0000256" key="3">
    <source>
        <dbReference type="ARBA" id="ARBA00023082"/>
    </source>
</evidence>
<dbReference type="Proteomes" id="UP000557204">
    <property type="component" value="Unassembled WGS sequence"/>
</dbReference>
<feature type="region of interest" description="Disordered" evidence="6">
    <location>
        <begin position="200"/>
        <end position="223"/>
    </location>
</feature>
<keyword evidence="5" id="KW-0804">Transcription</keyword>
<evidence type="ECO:0000313" key="9">
    <source>
        <dbReference type="EMBL" id="NNU26127.1"/>
    </source>
</evidence>
<dbReference type="InterPro" id="IPR007627">
    <property type="entry name" value="RNA_pol_sigma70_r2"/>
</dbReference>
<keyword evidence="3" id="KW-0731">Sigma factor</keyword>
<dbReference type="InterPro" id="IPR014284">
    <property type="entry name" value="RNA_pol_sigma-70_dom"/>
</dbReference>
<protein>
    <submittedName>
        <fullName evidence="9">Sigma-70 family RNA polymerase sigma factor</fullName>
    </submittedName>
</protein>
<dbReference type="GO" id="GO:0016987">
    <property type="term" value="F:sigma factor activity"/>
    <property type="evidence" value="ECO:0007669"/>
    <property type="project" value="UniProtKB-KW"/>
</dbReference>
<dbReference type="NCBIfam" id="TIGR02937">
    <property type="entry name" value="sigma70-ECF"/>
    <property type="match status" value="1"/>
</dbReference>
<dbReference type="PANTHER" id="PTHR43133">
    <property type="entry name" value="RNA POLYMERASE ECF-TYPE SIGMA FACTO"/>
    <property type="match status" value="1"/>
</dbReference>
<dbReference type="Gene3D" id="1.10.10.10">
    <property type="entry name" value="Winged helix-like DNA-binding domain superfamily/Winged helix DNA-binding domain"/>
    <property type="match status" value="1"/>
</dbReference>
<dbReference type="SUPFAM" id="SSF88946">
    <property type="entry name" value="Sigma2 domain of RNA polymerase sigma factors"/>
    <property type="match status" value="1"/>
</dbReference>
<organism evidence="9 10">
    <name type="scientific">Isoptericola sediminis</name>
    <dbReference type="NCBI Taxonomy" id="2733572"/>
    <lineage>
        <taxon>Bacteria</taxon>
        <taxon>Bacillati</taxon>
        <taxon>Actinomycetota</taxon>
        <taxon>Actinomycetes</taxon>
        <taxon>Micrococcales</taxon>
        <taxon>Promicromonosporaceae</taxon>
        <taxon>Isoptericola</taxon>
    </lineage>
</organism>
<comment type="caution">
    <text evidence="9">The sequence shown here is derived from an EMBL/GenBank/DDBJ whole genome shotgun (WGS) entry which is preliminary data.</text>
</comment>
<dbReference type="InterPro" id="IPR036388">
    <property type="entry name" value="WH-like_DNA-bd_sf"/>
</dbReference>
<keyword evidence="2" id="KW-0805">Transcription regulation</keyword>
<evidence type="ECO:0000259" key="7">
    <source>
        <dbReference type="Pfam" id="PF04542"/>
    </source>
</evidence>
<gene>
    <name evidence="9" type="ORF">HLI28_01015</name>
</gene>
<evidence type="ECO:0000256" key="6">
    <source>
        <dbReference type="SAM" id="MobiDB-lite"/>
    </source>
</evidence>
<dbReference type="AlphaFoldDB" id="A0A849K4Q0"/>
<accession>A0A849K4Q0</accession>
<feature type="domain" description="RNA polymerase sigma factor 70 region 4 type 2" evidence="8">
    <location>
        <begin position="127"/>
        <end position="178"/>
    </location>
</feature>
<dbReference type="SUPFAM" id="SSF88659">
    <property type="entry name" value="Sigma3 and sigma4 domains of RNA polymerase sigma factors"/>
    <property type="match status" value="1"/>
</dbReference>
<feature type="compositionally biased region" description="Polar residues" evidence="6">
    <location>
        <begin position="203"/>
        <end position="217"/>
    </location>
</feature>
<evidence type="ECO:0000259" key="8">
    <source>
        <dbReference type="Pfam" id="PF08281"/>
    </source>
</evidence>
<dbReference type="InterPro" id="IPR013324">
    <property type="entry name" value="RNA_pol_sigma_r3/r4-like"/>
</dbReference>
<dbReference type="PANTHER" id="PTHR43133:SF58">
    <property type="entry name" value="ECF RNA POLYMERASE SIGMA FACTOR SIGD"/>
    <property type="match status" value="1"/>
</dbReference>
<dbReference type="Pfam" id="PF04542">
    <property type="entry name" value="Sigma70_r2"/>
    <property type="match status" value="1"/>
</dbReference>
<evidence type="ECO:0000256" key="1">
    <source>
        <dbReference type="ARBA" id="ARBA00010641"/>
    </source>
</evidence>